<accession>A0A2A8BXF7</accession>
<evidence type="ECO:0000313" key="1">
    <source>
        <dbReference type="EMBL" id="PEM60753.1"/>
    </source>
</evidence>
<dbReference type="EMBL" id="NUDP01000222">
    <property type="protein sequence ID" value="PEM60753.1"/>
    <property type="molecule type" value="Genomic_DNA"/>
</dbReference>
<dbReference type="Proteomes" id="UP000219775">
    <property type="component" value="Unassembled WGS sequence"/>
</dbReference>
<sequence>GHIWKSIITSIKKGHWCPKCGDERTAKSRRLTIQDAQEIANLRGGECLSTTYINSKSKLTWCCSEGHIWKSVITSIKSGTWCPTCSGTVKPSIQDIQKYAKKNTGECLSTYYKNNREPLKWQCLKCDSSWELSYNKMKRRKNWCKQCKI</sequence>
<gene>
    <name evidence="1" type="ORF">CN613_28050</name>
</gene>
<organism evidence="1 2">
    <name type="scientific">Bacillus pseudomycoides</name>
    <dbReference type="NCBI Taxonomy" id="64104"/>
    <lineage>
        <taxon>Bacteria</taxon>
        <taxon>Bacillati</taxon>
        <taxon>Bacillota</taxon>
        <taxon>Bacilli</taxon>
        <taxon>Bacillales</taxon>
        <taxon>Bacillaceae</taxon>
        <taxon>Bacillus</taxon>
        <taxon>Bacillus cereus group</taxon>
    </lineage>
</organism>
<feature type="non-terminal residue" evidence="1">
    <location>
        <position position="1"/>
    </location>
</feature>
<evidence type="ECO:0000313" key="2">
    <source>
        <dbReference type="Proteomes" id="UP000219775"/>
    </source>
</evidence>
<evidence type="ECO:0008006" key="3">
    <source>
        <dbReference type="Google" id="ProtNLM"/>
    </source>
</evidence>
<protein>
    <recommendedName>
        <fullName evidence="3">Zinc-ribbon domain-containing protein</fullName>
    </recommendedName>
</protein>
<proteinExistence type="predicted"/>
<dbReference type="AlphaFoldDB" id="A0A2A8BXF7"/>
<reference evidence="1 2" key="1">
    <citation type="submission" date="2017-09" db="EMBL/GenBank/DDBJ databases">
        <title>Large-scale bioinformatics analysis of Bacillus genomes uncovers conserved roles of natural products in bacterial physiology.</title>
        <authorList>
            <consortium name="Agbiome Team Llc"/>
            <person name="Bleich R.M."/>
            <person name="Grubbs K.J."/>
            <person name="Santa Maria K.C."/>
            <person name="Allen S.E."/>
            <person name="Farag S."/>
            <person name="Shank E.A."/>
            <person name="Bowers A."/>
        </authorList>
    </citation>
    <scope>NUCLEOTIDE SEQUENCE [LARGE SCALE GENOMIC DNA]</scope>
    <source>
        <strain evidence="1 2">AFS009893</strain>
    </source>
</reference>
<comment type="caution">
    <text evidence="1">The sequence shown here is derived from an EMBL/GenBank/DDBJ whole genome shotgun (WGS) entry which is preliminary data.</text>
</comment>
<name>A0A2A8BXF7_9BACI</name>